<proteinExistence type="predicted"/>
<evidence type="ECO:0000256" key="1">
    <source>
        <dbReference type="SAM" id="MobiDB-lite"/>
    </source>
</evidence>
<keyword evidence="4" id="KW-1185">Reference proteome</keyword>
<reference evidence="3 4" key="1">
    <citation type="submission" date="2024-01" db="EMBL/GenBank/DDBJ databases">
        <title>Complete genome of Cladobotryum mycophilum ATHUM6906.</title>
        <authorList>
            <person name="Christinaki A.C."/>
            <person name="Myridakis A.I."/>
            <person name="Kouvelis V.N."/>
        </authorList>
    </citation>
    <scope>NUCLEOTIDE SEQUENCE [LARGE SCALE GENOMIC DNA]</scope>
    <source>
        <strain evidence="3 4">ATHUM6906</strain>
    </source>
</reference>
<keyword evidence="2" id="KW-1133">Transmembrane helix</keyword>
<feature type="transmembrane region" description="Helical" evidence="2">
    <location>
        <begin position="195"/>
        <end position="222"/>
    </location>
</feature>
<sequence length="395" mass="43067">MDSSGRGGFDPYGQNVTFLAADGSTSISIPIPVLNLFNDQTVAICLNYASQLGACAAMLAVVLVMTPSSKLRRPSNVLHVLGLVLGLLRMVFLSIYFVSPFSHFYQVWGEDYQGIALKYYQWSNTSTVLSFLLVVVVQAALMNQAWTMVSLWPNLAKYALATFSGLVALLTTALRLALTIVQIEGIMENAPPMQYLWLAQGSSIMTAISTCWFCAMFNLKLVHHLISNRGVLPSRRALNPMEILIMTNGILMIIPVIFTGLEWAHFATFEAGSLALTSVILILPLGTLAAQRVAQSPSVSHTSDFSGGTYKTSRSGTHPSKASSRSPFSTNGSSTTAAAASSRADTLINNPSRSCEEGTASSRERLDPIELELRHIEGYHDPSNYRRMQRPGRDF</sequence>
<evidence type="ECO:0000313" key="4">
    <source>
        <dbReference type="Proteomes" id="UP001338125"/>
    </source>
</evidence>
<feature type="region of interest" description="Disordered" evidence="1">
    <location>
        <begin position="298"/>
        <end position="367"/>
    </location>
</feature>
<dbReference type="Proteomes" id="UP001338125">
    <property type="component" value="Unassembled WGS sequence"/>
</dbReference>
<feature type="transmembrane region" description="Helical" evidence="2">
    <location>
        <begin position="41"/>
        <end position="65"/>
    </location>
</feature>
<feature type="transmembrane region" description="Helical" evidence="2">
    <location>
        <begin position="271"/>
        <end position="290"/>
    </location>
</feature>
<feature type="compositionally biased region" description="Polar residues" evidence="1">
    <location>
        <begin position="298"/>
        <end position="328"/>
    </location>
</feature>
<dbReference type="InterPro" id="IPR000366">
    <property type="entry name" value="GPCR_STE2"/>
</dbReference>
<dbReference type="Pfam" id="PF02116">
    <property type="entry name" value="STE2"/>
    <property type="match status" value="1"/>
</dbReference>
<dbReference type="PANTHER" id="PTHR28009:SF1">
    <property type="entry name" value="PHEROMONE ALPHA FACTOR RECEPTOR"/>
    <property type="match status" value="1"/>
</dbReference>
<dbReference type="EMBL" id="JAVFKD010000004">
    <property type="protein sequence ID" value="KAK5994911.1"/>
    <property type="molecule type" value="Genomic_DNA"/>
</dbReference>
<feature type="compositionally biased region" description="Low complexity" evidence="1">
    <location>
        <begin position="329"/>
        <end position="346"/>
    </location>
</feature>
<dbReference type="InterPro" id="IPR027458">
    <property type="entry name" value="STE2_TM1-TM2_sf"/>
</dbReference>
<feature type="transmembrane region" description="Helical" evidence="2">
    <location>
        <begin position="77"/>
        <end position="98"/>
    </location>
</feature>
<keyword evidence="2" id="KW-0472">Membrane</keyword>
<dbReference type="CDD" id="cd14939">
    <property type="entry name" value="7tmD_STE2"/>
    <property type="match status" value="1"/>
</dbReference>
<accession>A0ABR0ST46</accession>
<feature type="transmembrane region" description="Helical" evidence="2">
    <location>
        <begin position="128"/>
        <end position="146"/>
    </location>
</feature>
<feature type="transmembrane region" description="Helical" evidence="2">
    <location>
        <begin position="243"/>
        <end position="265"/>
    </location>
</feature>
<organism evidence="3 4">
    <name type="scientific">Cladobotryum mycophilum</name>
    <dbReference type="NCBI Taxonomy" id="491253"/>
    <lineage>
        <taxon>Eukaryota</taxon>
        <taxon>Fungi</taxon>
        <taxon>Dikarya</taxon>
        <taxon>Ascomycota</taxon>
        <taxon>Pezizomycotina</taxon>
        <taxon>Sordariomycetes</taxon>
        <taxon>Hypocreomycetidae</taxon>
        <taxon>Hypocreales</taxon>
        <taxon>Hypocreaceae</taxon>
        <taxon>Cladobotryum</taxon>
    </lineage>
</organism>
<comment type="caution">
    <text evidence="3">The sequence shown here is derived from an EMBL/GenBank/DDBJ whole genome shotgun (WGS) entry which is preliminary data.</text>
</comment>
<name>A0ABR0ST46_9HYPO</name>
<dbReference type="PANTHER" id="PTHR28009">
    <property type="entry name" value="PHEROMONE ALPHA FACTOR RECEPTOR"/>
    <property type="match status" value="1"/>
</dbReference>
<gene>
    <name evidence="3" type="ORF">PT974_03299</name>
</gene>
<evidence type="ECO:0000256" key="2">
    <source>
        <dbReference type="SAM" id="Phobius"/>
    </source>
</evidence>
<dbReference type="PRINTS" id="PR00250">
    <property type="entry name" value="GPCRSTE2"/>
</dbReference>
<feature type="transmembrane region" description="Helical" evidence="2">
    <location>
        <begin position="158"/>
        <end position="183"/>
    </location>
</feature>
<evidence type="ECO:0000313" key="3">
    <source>
        <dbReference type="EMBL" id="KAK5994911.1"/>
    </source>
</evidence>
<protein>
    <recommendedName>
        <fullName evidence="5">Pheromone receptor</fullName>
    </recommendedName>
</protein>
<evidence type="ECO:0008006" key="5">
    <source>
        <dbReference type="Google" id="ProtNLM"/>
    </source>
</evidence>
<dbReference type="Gene3D" id="1.10.287.920">
    <property type="entry name" value="Pheromone alpha factor receptor"/>
    <property type="match status" value="1"/>
</dbReference>
<keyword evidence="2" id="KW-0812">Transmembrane</keyword>